<organism evidence="2 3">
    <name type="scientific">Scopulibacillus daqui</name>
    <dbReference type="NCBI Taxonomy" id="1469162"/>
    <lineage>
        <taxon>Bacteria</taxon>
        <taxon>Bacillati</taxon>
        <taxon>Bacillota</taxon>
        <taxon>Bacilli</taxon>
        <taxon>Bacillales</taxon>
        <taxon>Sporolactobacillaceae</taxon>
        <taxon>Scopulibacillus</taxon>
    </lineage>
</organism>
<dbReference type="CDD" id="cd06578">
    <property type="entry name" value="HemD"/>
    <property type="match status" value="1"/>
</dbReference>
<protein>
    <submittedName>
        <fullName evidence="2">Uroporphyrinogen-III synthase</fullName>
        <ecNumber evidence="2">4.2.1.75</ecNumber>
    </submittedName>
</protein>
<feature type="domain" description="Tetrapyrrole biosynthesis uroporphyrinogen III synthase" evidence="1">
    <location>
        <begin position="19"/>
        <end position="259"/>
    </location>
</feature>
<proteinExistence type="predicted"/>
<dbReference type="EMBL" id="JAFBER010000004">
    <property type="protein sequence ID" value="MBM7644816.1"/>
    <property type="molecule type" value="Genomic_DNA"/>
</dbReference>
<evidence type="ECO:0000313" key="3">
    <source>
        <dbReference type="Proteomes" id="UP000808914"/>
    </source>
</evidence>
<dbReference type="InterPro" id="IPR003754">
    <property type="entry name" value="4pyrrol_synth_uPrphyn_synth"/>
</dbReference>
<name>A0ABS2PXZ8_9BACL</name>
<dbReference type="Gene3D" id="3.40.50.10090">
    <property type="match status" value="2"/>
</dbReference>
<dbReference type="PANTHER" id="PTHR40082:SF1">
    <property type="entry name" value="BLR5956 PROTEIN"/>
    <property type="match status" value="1"/>
</dbReference>
<dbReference type="SUPFAM" id="SSF69618">
    <property type="entry name" value="HemD-like"/>
    <property type="match status" value="1"/>
</dbReference>
<comment type="caution">
    <text evidence="2">The sequence shown here is derived from an EMBL/GenBank/DDBJ whole genome shotgun (WGS) entry which is preliminary data.</text>
</comment>
<evidence type="ECO:0000313" key="2">
    <source>
        <dbReference type="EMBL" id="MBM7644816.1"/>
    </source>
</evidence>
<dbReference type="PANTHER" id="PTHR40082">
    <property type="entry name" value="BLR5956 PROTEIN"/>
    <property type="match status" value="1"/>
</dbReference>
<dbReference type="Proteomes" id="UP000808914">
    <property type="component" value="Unassembled WGS sequence"/>
</dbReference>
<sequence>MKGLNGKTIALASLRKSKEISQLIKKHGGNVKTYALQGTRFLREEEILKDINQFIESDPDWAIFTTGMGADALFTTAEKHQMLEPFIDHLKRAKIAARGRKTVQCLNKYRLAPVITAHDGTVKGLIENFRSAPLKGKRVFLQLYGESAPELVHWLKRQEAELIEVMPYRHIPPEQNTVQALAEEIIFGHVDAAVFTSAIQVKHLFAQIKSNDSIYHKVIAAFNKKVAACAVGQVTSNALKDNGVKRVIAPDNQRMGAMIVKLSNYFRE</sequence>
<dbReference type="EC" id="4.2.1.75" evidence="2"/>
<keyword evidence="2" id="KW-0456">Lyase</keyword>
<dbReference type="InterPro" id="IPR036108">
    <property type="entry name" value="4pyrrol_syn_uPrphyn_synt_sf"/>
</dbReference>
<evidence type="ECO:0000259" key="1">
    <source>
        <dbReference type="Pfam" id="PF02602"/>
    </source>
</evidence>
<keyword evidence="3" id="KW-1185">Reference proteome</keyword>
<gene>
    <name evidence="2" type="ORF">JOD45_001023</name>
</gene>
<dbReference type="RefSeq" id="WP_205002768.1">
    <property type="nucleotide sequence ID" value="NZ_JAFBER010000004.1"/>
</dbReference>
<dbReference type="Pfam" id="PF02602">
    <property type="entry name" value="HEM4"/>
    <property type="match status" value="1"/>
</dbReference>
<dbReference type="InterPro" id="IPR039793">
    <property type="entry name" value="UROS/Hem4"/>
</dbReference>
<reference evidence="2 3" key="1">
    <citation type="submission" date="2021-01" db="EMBL/GenBank/DDBJ databases">
        <title>Genomic Encyclopedia of Type Strains, Phase IV (KMG-IV): sequencing the most valuable type-strain genomes for metagenomic binning, comparative biology and taxonomic classification.</title>
        <authorList>
            <person name="Goeker M."/>
        </authorList>
    </citation>
    <scope>NUCLEOTIDE SEQUENCE [LARGE SCALE GENOMIC DNA]</scope>
    <source>
        <strain evidence="2 3">DSM 28236</strain>
    </source>
</reference>
<accession>A0ABS2PXZ8</accession>
<dbReference type="NCBIfam" id="NF004584">
    <property type="entry name" value="PRK05928.2-1"/>
    <property type="match status" value="1"/>
</dbReference>
<dbReference type="GO" id="GO:0004852">
    <property type="term" value="F:uroporphyrinogen-III synthase activity"/>
    <property type="evidence" value="ECO:0007669"/>
    <property type="project" value="UniProtKB-EC"/>
</dbReference>